<protein>
    <submittedName>
        <fullName evidence="1">Uncharacterized protein</fullName>
    </submittedName>
</protein>
<gene>
    <name evidence="1" type="ORF">J3D65DRAFT_307686</name>
</gene>
<reference evidence="1 2" key="1">
    <citation type="submission" date="2024-04" db="EMBL/GenBank/DDBJ databases">
        <title>Phyllosticta paracitricarpa is synonymous to the EU quarantine fungus P. citricarpa based on phylogenomic analyses.</title>
        <authorList>
            <consortium name="Lawrence Berkeley National Laboratory"/>
            <person name="Van ingen-buijs V.A."/>
            <person name="Van westerhoven A.C."/>
            <person name="Haridas S."/>
            <person name="Skiadas P."/>
            <person name="Martin F."/>
            <person name="Groenewald J.Z."/>
            <person name="Crous P.W."/>
            <person name="Seidl M.F."/>
        </authorList>
    </citation>
    <scope>NUCLEOTIDE SEQUENCE [LARGE SCALE GENOMIC DNA]</scope>
    <source>
        <strain evidence="1 2">CPC 17464</strain>
    </source>
</reference>
<dbReference type="EMBL" id="JBBPEH010000004">
    <property type="protein sequence ID" value="KAK7540043.1"/>
    <property type="molecule type" value="Genomic_DNA"/>
</dbReference>
<sequence length="174" mass="19104">MCSLIPRNQIHSKSLYSSATVVVAVVPFSLGSLLEPFHLAVTITVTPSAPSPPRYLIPPHTSDRMRFSLDLTRRRLTLSTSYVTAAVAPTHCNCSSRLAAPSTWTNGRSVSDDVRFSLPHPSCVSFTVARFFSPAHRSTFYERRVLGTSSHIAIDYRPAFHSSCLPSQRSPSGK</sequence>
<keyword evidence="2" id="KW-1185">Reference proteome</keyword>
<evidence type="ECO:0000313" key="2">
    <source>
        <dbReference type="Proteomes" id="UP001360953"/>
    </source>
</evidence>
<comment type="caution">
    <text evidence="1">The sequence shown here is derived from an EMBL/GenBank/DDBJ whole genome shotgun (WGS) entry which is preliminary data.</text>
</comment>
<organism evidence="1 2">
    <name type="scientific">Phyllosticta citribraziliensis</name>
    <dbReference type="NCBI Taxonomy" id="989973"/>
    <lineage>
        <taxon>Eukaryota</taxon>
        <taxon>Fungi</taxon>
        <taxon>Dikarya</taxon>
        <taxon>Ascomycota</taxon>
        <taxon>Pezizomycotina</taxon>
        <taxon>Dothideomycetes</taxon>
        <taxon>Dothideomycetes incertae sedis</taxon>
        <taxon>Botryosphaeriales</taxon>
        <taxon>Phyllostictaceae</taxon>
        <taxon>Phyllosticta</taxon>
    </lineage>
</organism>
<accession>A0ABR1LXY0</accession>
<dbReference type="GeneID" id="92028145"/>
<dbReference type="RefSeq" id="XP_066657314.1">
    <property type="nucleotide sequence ID" value="XM_066795239.1"/>
</dbReference>
<name>A0ABR1LXY0_9PEZI</name>
<evidence type="ECO:0000313" key="1">
    <source>
        <dbReference type="EMBL" id="KAK7540043.1"/>
    </source>
</evidence>
<proteinExistence type="predicted"/>
<dbReference type="Proteomes" id="UP001360953">
    <property type="component" value="Unassembled WGS sequence"/>
</dbReference>